<keyword evidence="3" id="KW-1185">Reference proteome</keyword>
<evidence type="ECO:0000313" key="3">
    <source>
        <dbReference type="Proteomes" id="UP000016932"/>
    </source>
</evidence>
<feature type="compositionally biased region" description="Polar residues" evidence="1">
    <location>
        <begin position="1"/>
        <end position="13"/>
    </location>
</feature>
<sequence>MTYQPTNQPTNPSLLDMYAMDRTPLRSSSHPRSASNTAYRDPRSRRNSASGSGINSENSMLHAPEFPESLYSPGQARQDLGSNPEENAVKFKRKHLSTMVASGAHRLAQVRNPSKTLDLSRFDPQGRYPKAHAEPSLSMARLMILWIMKERTSFISYCPCDGPTSRPLVTKGPRDNTDQTSVSSEDFHVRTAMSGDAKPFPNRSEGLESSACVLHFLFCAFVPIPASRPTSEMVPDRPKVNPIRNAMRDKPFHFNAPL</sequence>
<feature type="compositionally biased region" description="Polar residues" evidence="1">
    <location>
        <begin position="47"/>
        <end position="59"/>
    </location>
</feature>
<gene>
    <name evidence="2" type="ORF">MYCFIDRAFT_172080</name>
</gene>
<dbReference type="AlphaFoldDB" id="M3A5B4"/>
<feature type="region of interest" description="Disordered" evidence="1">
    <location>
        <begin position="1"/>
        <end position="82"/>
    </location>
</feature>
<dbReference type="Proteomes" id="UP000016932">
    <property type="component" value="Unassembled WGS sequence"/>
</dbReference>
<proteinExistence type="predicted"/>
<accession>M3A5B4</accession>
<dbReference type="EMBL" id="KB446556">
    <property type="protein sequence ID" value="EME86309.1"/>
    <property type="molecule type" value="Genomic_DNA"/>
</dbReference>
<dbReference type="GeneID" id="19332743"/>
<reference evidence="2 3" key="1">
    <citation type="journal article" date="2012" name="PLoS Pathog.">
        <title>Diverse lifestyles and strategies of plant pathogenesis encoded in the genomes of eighteen Dothideomycetes fungi.</title>
        <authorList>
            <person name="Ohm R.A."/>
            <person name="Feau N."/>
            <person name="Henrissat B."/>
            <person name="Schoch C.L."/>
            <person name="Horwitz B.A."/>
            <person name="Barry K.W."/>
            <person name="Condon B.J."/>
            <person name="Copeland A.C."/>
            <person name="Dhillon B."/>
            <person name="Glaser F."/>
            <person name="Hesse C.N."/>
            <person name="Kosti I."/>
            <person name="LaButti K."/>
            <person name="Lindquist E.A."/>
            <person name="Lucas S."/>
            <person name="Salamov A.A."/>
            <person name="Bradshaw R.E."/>
            <person name="Ciuffetti L."/>
            <person name="Hamelin R.C."/>
            <person name="Kema G.H.J."/>
            <person name="Lawrence C."/>
            <person name="Scott J.A."/>
            <person name="Spatafora J.W."/>
            <person name="Turgeon B.G."/>
            <person name="de Wit P.J.G.M."/>
            <person name="Zhong S."/>
            <person name="Goodwin S.B."/>
            <person name="Grigoriev I.V."/>
        </authorList>
    </citation>
    <scope>NUCLEOTIDE SEQUENCE [LARGE SCALE GENOMIC DNA]</scope>
    <source>
        <strain evidence="2 3">CIRAD86</strain>
    </source>
</reference>
<organism evidence="2 3">
    <name type="scientific">Pseudocercospora fijiensis (strain CIRAD86)</name>
    <name type="common">Black leaf streak disease fungus</name>
    <name type="synonym">Mycosphaerella fijiensis</name>
    <dbReference type="NCBI Taxonomy" id="383855"/>
    <lineage>
        <taxon>Eukaryota</taxon>
        <taxon>Fungi</taxon>
        <taxon>Dikarya</taxon>
        <taxon>Ascomycota</taxon>
        <taxon>Pezizomycotina</taxon>
        <taxon>Dothideomycetes</taxon>
        <taxon>Dothideomycetidae</taxon>
        <taxon>Mycosphaerellales</taxon>
        <taxon>Mycosphaerellaceae</taxon>
        <taxon>Pseudocercospora</taxon>
    </lineage>
</organism>
<dbReference type="KEGG" id="pfj:MYCFIDRAFT_172080"/>
<dbReference type="HOGENOM" id="CLU_1078195_0_0_1"/>
<feature type="region of interest" description="Disordered" evidence="1">
    <location>
        <begin position="165"/>
        <end position="185"/>
    </location>
</feature>
<protein>
    <submittedName>
        <fullName evidence="2">Uncharacterized protein</fullName>
    </submittedName>
</protein>
<dbReference type="RefSeq" id="XP_007923632.1">
    <property type="nucleotide sequence ID" value="XM_007925441.1"/>
</dbReference>
<name>M3A5B4_PSEFD</name>
<evidence type="ECO:0000256" key="1">
    <source>
        <dbReference type="SAM" id="MobiDB-lite"/>
    </source>
</evidence>
<evidence type="ECO:0000313" key="2">
    <source>
        <dbReference type="EMBL" id="EME86309.1"/>
    </source>
</evidence>
<dbReference type="VEuPathDB" id="FungiDB:MYCFIDRAFT_172080"/>
<feature type="compositionally biased region" description="Polar residues" evidence="1">
    <location>
        <begin position="25"/>
        <end position="38"/>
    </location>
</feature>